<dbReference type="InterPro" id="IPR050663">
    <property type="entry name" value="Ankyrin-SOCS_Box"/>
</dbReference>
<evidence type="ECO:0000256" key="3">
    <source>
        <dbReference type="PROSITE-ProRule" id="PRU00023"/>
    </source>
</evidence>
<dbReference type="InterPro" id="IPR002110">
    <property type="entry name" value="Ankyrin_rpt"/>
</dbReference>
<evidence type="ECO:0000256" key="2">
    <source>
        <dbReference type="ARBA" id="ARBA00023043"/>
    </source>
</evidence>
<keyword evidence="2 3" id="KW-0040">ANK repeat</keyword>
<dbReference type="GO" id="GO:0045944">
    <property type="term" value="P:positive regulation of transcription by RNA polymerase II"/>
    <property type="evidence" value="ECO:0007669"/>
    <property type="project" value="TreeGrafter"/>
</dbReference>
<dbReference type="Pfam" id="PF12796">
    <property type="entry name" value="Ank_2"/>
    <property type="match status" value="2"/>
</dbReference>
<sequence length="307" mass="34117">MASRKHPRRLATVKEVKDNLREASRMGNEYLVENLLNDGADPFDPDHEGKTAIHYAAEGAGQDMACRIIEKLLFDKKKGRINWENASAADKYGRNVLHVAALLGRKELCRLILENNTNIDTEDRDGQSAIYYAVAGPHDDPDVLDTILGEQATNQVLLEDFSKTTPLHVAAGIGNLKMVEKLLSLIPEQKRKKDYVVAADVLGQTALHKAASGGHCKVVEMLLQSGADPLKERDYDGKRALRFAAEADGEDAVKIAKLLLDKCESDKHRMLLVFVSADGIDYAPILCFTNILSRKWLNYRTDYRTSA</sequence>
<reference evidence="4" key="2">
    <citation type="journal article" date="2012" name="BMC Genomics">
        <title>The construction of a high-density linkage map for identifying SNP markers that are tightly linked to a nuclear-recessive major gene for male sterility in Cryptomeria japonica D. Don.</title>
        <authorList>
            <person name="Moriguchi Y."/>
            <person name="Ujino-Ihara T."/>
            <person name="Uchiyama K."/>
            <person name="Futamura N."/>
            <person name="Saito M."/>
            <person name="Ueno S."/>
            <person name="Matsumoto A."/>
            <person name="Tani N."/>
            <person name="Taira H."/>
            <person name="Shinohara K."/>
            <person name="Tsumura Y."/>
        </authorList>
    </citation>
    <scope>NUCLEOTIDE SEQUENCE</scope>
    <source>
        <tissue evidence="4">Male strobilus</tissue>
    </source>
</reference>
<dbReference type="GO" id="GO:0005634">
    <property type="term" value="C:nucleus"/>
    <property type="evidence" value="ECO:0007669"/>
    <property type="project" value="TreeGrafter"/>
</dbReference>
<dbReference type="PANTHER" id="PTHR24193:SF129">
    <property type="entry name" value="ANKYRIN REPEAT-CONTAINING PROTEIN"/>
    <property type="match status" value="1"/>
</dbReference>
<dbReference type="GO" id="GO:0000976">
    <property type="term" value="F:transcription cis-regulatory region binding"/>
    <property type="evidence" value="ECO:0007669"/>
    <property type="project" value="TreeGrafter"/>
</dbReference>
<feature type="repeat" description="ANK" evidence="3">
    <location>
        <begin position="92"/>
        <end position="124"/>
    </location>
</feature>
<dbReference type="AlphaFoldDB" id="I4DUG5"/>
<protein>
    <submittedName>
        <fullName evidence="4">Uncharacterized protein</fullName>
    </submittedName>
</protein>
<evidence type="ECO:0000256" key="1">
    <source>
        <dbReference type="ARBA" id="ARBA00022737"/>
    </source>
</evidence>
<feature type="repeat" description="ANK" evidence="3">
    <location>
        <begin position="202"/>
        <end position="234"/>
    </location>
</feature>
<organism evidence="4">
    <name type="scientific">Cryptomeria japonica</name>
    <name type="common">Japanese cedar</name>
    <name type="synonym">Cupressus japonica</name>
    <dbReference type="NCBI Taxonomy" id="3369"/>
    <lineage>
        <taxon>Eukaryota</taxon>
        <taxon>Viridiplantae</taxon>
        <taxon>Streptophyta</taxon>
        <taxon>Embryophyta</taxon>
        <taxon>Tracheophyta</taxon>
        <taxon>Spermatophyta</taxon>
        <taxon>Pinopsida</taxon>
        <taxon>Pinidae</taxon>
        <taxon>Conifers II</taxon>
        <taxon>Cupressales</taxon>
        <taxon>Cupressaceae</taxon>
        <taxon>Cryptomeria</taxon>
    </lineage>
</organism>
<reference evidence="4" key="1">
    <citation type="journal article" date="2008" name="BMC Genomics">
        <title>Characterization of expressed sequence tags from a full-length enriched cDNA library of Cryptomeria japonica male strobili.</title>
        <authorList>
            <person name="Futamura N."/>
            <person name="Totoki Y."/>
            <person name="Toyoda A."/>
            <person name="Igasaki T."/>
            <person name="Nanjo T."/>
            <person name="Seki M."/>
            <person name="Sakaki Y."/>
            <person name="Mari A."/>
            <person name="Shinozaki K."/>
            <person name="Shinohara K."/>
        </authorList>
    </citation>
    <scope>NUCLEOTIDE SEQUENCE</scope>
    <source>
        <tissue evidence="4">Male strobilus</tissue>
    </source>
</reference>
<dbReference type="PROSITE" id="PS50088">
    <property type="entry name" value="ANK_REPEAT"/>
    <property type="match status" value="3"/>
</dbReference>
<dbReference type="PANTHER" id="PTHR24193">
    <property type="entry name" value="ANKYRIN REPEAT PROTEIN"/>
    <property type="match status" value="1"/>
</dbReference>
<accession>I4DUG5</accession>
<dbReference type="InterPro" id="IPR036770">
    <property type="entry name" value="Ankyrin_rpt-contain_sf"/>
</dbReference>
<dbReference type="PROSITE" id="PS50297">
    <property type="entry name" value="ANK_REP_REGION"/>
    <property type="match status" value="3"/>
</dbReference>
<dbReference type="SMART" id="SM00248">
    <property type="entry name" value="ANK"/>
    <property type="match status" value="7"/>
</dbReference>
<keyword evidence="1" id="KW-0677">Repeat</keyword>
<evidence type="ECO:0000313" key="4">
    <source>
        <dbReference type="EMBL" id="BAM21555.1"/>
    </source>
</evidence>
<feature type="repeat" description="ANK" evidence="3">
    <location>
        <begin position="162"/>
        <end position="184"/>
    </location>
</feature>
<proteinExistence type="evidence at transcript level"/>
<dbReference type="EMBL" id="AB602860">
    <property type="protein sequence ID" value="BAM21555.1"/>
    <property type="molecule type" value="mRNA"/>
</dbReference>
<dbReference type="Gene3D" id="1.25.40.20">
    <property type="entry name" value="Ankyrin repeat-containing domain"/>
    <property type="match status" value="2"/>
</dbReference>
<name>I4DUG5_CRYJA</name>
<dbReference type="SUPFAM" id="SSF48403">
    <property type="entry name" value="Ankyrin repeat"/>
    <property type="match status" value="1"/>
</dbReference>